<dbReference type="EMBL" id="BAAART010000055">
    <property type="protein sequence ID" value="GAA2230876.1"/>
    <property type="molecule type" value="Genomic_DNA"/>
</dbReference>
<dbReference type="Proteomes" id="UP001501474">
    <property type="component" value="Unassembled WGS sequence"/>
</dbReference>
<dbReference type="RefSeq" id="WP_234750267.1">
    <property type="nucleotide sequence ID" value="NZ_BAAART010000055.1"/>
</dbReference>
<accession>A0ABP5QBQ5</accession>
<keyword evidence="2" id="KW-1185">Reference proteome</keyword>
<comment type="caution">
    <text evidence="1">The sequence shown here is derived from an EMBL/GenBank/DDBJ whole genome shotgun (WGS) entry which is preliminary data.</text>
</comment>
<gene>
    <name evidence="1" type="ORF">GCM10010104_25730</name>
</gene>
<sequence length="46" mass="5059">MYKPGDRVWIDVNVVAGRDTKGIDLRGNRMCRVDSTAVNLNVQGAP</sequence>
<proteinExistence type="predicted"/>
<name>A0ABP5QBQ5_9ACTN</name>
<evidence type="ECO:0000313" key="2">
    <source>
        <dbReference type="Proteomes" id="UP001501474"/>
    </source>
</evidence>
<reference evidence="2" key="1">
    <citation type="journal article" date="2019" name="Int. J. Syst. Evol. Microbiol.">
        <title>The Global Catalogue of Microorganisms (GCM) 10K type strain sequencing project: providing services to taxonomists for standard genome sequencing and annotation.</title>
        <authorList>
            <consortium name="The Broad Institute Genomics Platform"/>
            <consortium name="The Broad Institute Genome Sequencing Center for Infectious Disease"/>
            <person name="Wu L."/>
            <person name="Ma J."/>
        </authorList>
    </citation>
    <scope>NUCLEOTIDE SEQUENCE [LARGE SCALE GENOMIC DNA]</scope>
    <source>
        <strain evidence="2">JCM 3053</strain>
    </source>
</reference>
<evidence type="ECO:0000313" key="1">
    <source>
        <dbReference type="EMBL" id="GAA2230876.1"/>
    </source>
</evidence>
<protein>
    <submittedName>
        <fullName evidence="1">Uncharacterized protein</fullName>
    </submittedName>
</protein>
<organism evidence="1 2">
    <name type="scientific">Streptomyces indiaensis</name>
    <dbReference type="NCBI Taxonomy" id="284033"/>
    <lineage>
        <taxon>Bacteria</taxon>
        <taxon>Bacillati</taxon>
        <taxon>Actinomycetota</taxon>
        <taxon>Actinomycetes</taxon>
        <taxon>Kitasatosporales</taxon>
        <taxon>Streptomycetaceae</taxon>
        <taxon>Streptomyces</taxon>
    </lineage>
</organism>